<name>A0A8S5MA57_9CAUD</name>
<reference evidence="1" key="1">
    <citation type="journal article" date="2021" name="Proc. Natl. Acad. Sci. U.S.A.">
        <title>A Catalog of Tens of Thousands of Viruses from Human Metagenomes Reveals Hidden Associations with Chronic Diseases.</title>
        <authorList>
            <person name="Tisza M.J."/>
            <person name="Buck C.B."/>
        </authorList>
    </citation>
    <scope>NUCLEOTIDE SEQUENCE</scope>
    <source>
        <strain evidence="1">CtYOF2</strain>
    </source>
</reference>
<protein>
    <submittedName>
        <fullName evidence="1">Uncharacterized protein</fullName>
    </submittedName>
</protein>
<organism evidence="1">
    <name type="scientific">Siphoviridae sp. ctYOF2</name>
    <dbReference type="NCBI Taxonomy" id="2826376"/>
    <lineage>
        <taxon>Viruses</taxon>
        <taxon>Duplodnaviria</taxon>
        <taxon>Heunggongvirae</taxon>
        <taxon>Uroviricota</taxon>
        <taxon>Caudoviricetes</taxon>
    </lineage>
</organism>
<dbReference type="EMBL" id="BK014856">
    <property type="protein sequence ID" value="DAD79040.1"/>
    <property type="molecule type" value="Genomic_DNA"/>
</dbReference>
<evidence type="ECO:0000313" key="1">
    <source>
        <dbReference type="EMBL" id="DAD79040.1"/>
    </source>
</evidence>
<proteinExistence type="predicted"/>
<accession>A0A8S5MA57</accession>
<sequence length="40" mass="4769">MRHQLFGIIGRMEKDHNQDNFSTDRSRNYLKDACSDLIWG</sequence>